<reference evidence="1 2" key="1">
    <citation type="submission" date="2016-11" db="EMBL/GenBank/DDBJ databases">
        <authorList>
            <person name="Varghese N."/>
            <person name="Submissions S."/>
        </authorList>
    </citation>
    <scope>NUCLEOTIDE SEQUENCE [LARGE SCALE GENOMIC DNA]</scope>
    <source>
        <strain evidence="1 2">FD</strain>
    </source>
</reference>
<dbReference type="RefSeq" id="WP_073382981.1">
    <property type="nucleotide sequence ID" value="NZ_CP176625.1"/>
</dbReference>
<dbReference type="EMBL" id="FRBP01000007">
    <property type="protein sequence ID" value="SHL78200.1"/>
    <property type="molecule type" value="Genomic_DNA"/>
</dbReference>
<protein>
    <submittedName>
        <fullName evidence="1">Uncharacterized protein</fullName>
    </submittedName>
</protein>
<evidence type="ECO:0000313" key="2">
    <source>
        <dbReference type="Proteomes" id="UP000184012"/>
    </source>
</evidence>
<comment type="caution">
    <text evidence="1">The sequence shown here is derived from an EMBL/GenBank/DDBJ whole genome shotgun (WGS) entry which is preliminary data.</text>
</comment>
<gene>
    <name evidence="1" type="ORF">SAMN04515649_107286</name>
</gene>
<organism evidence="1 2">
    <name type="scientific">Eubacterium callanderi</name>
    <dbReference type="NCBI Taxonomy" id="53442"/>
    <lineage>
        <taxon>Bacteria</taxon>
        <taxon>Bacillati</taxon>
        <taxon>Bacillota</taxon>
        <taxon>Clostridia</taxon>
        <taxon>Eubacteriales</taxon>
        <taxon>Eubacteriaceae</taxon>
        <taxon>Eubacterium</taxon>
    </lineage>
</organism>
<accession>A0AB74F0Q5</accession>
<name>A0AB74F0Q5_9FIRM</name>
<proteinExistence type="predicted"/>
<sequence length="101" mass="11858">MDKKIKIEMNENKDIVISVNNDEIITIKKDNRKIQANEIFELLSYSNGDNFSFEIVNEKEYDVPVLQFFYELLVEIVNKLNIEETTGDEIDFNLSESECPF</sequence>
<dbReference type="Proteomes" id="UP000184012">
    <property type="component" value="Unassembled WGS sequence"/>
</dbReference>
<evidence type="ECO:0000313" key="1">
    <source>
        <dbReference type="EMBL" id="SHL78200.1"/>
    </source>
</evidence>
<dbReference type="AlphaFoldDB" id="A0AB74F0Q5"/>